<accession>A0A5R8LUU9</accession>
<dbReference type="EMBL" id="VBWO01000002">
    <property type="protein sequence ID" value="TLF41037.1"/>
    <property type="molecule type" value="Genomic_DNA"/>
</dbReference>
<dbReference type="InterPro" id="IPR002202">
    <property type="entry name" value="HMG_CoA_Rdtase"/>
</dbReference>
<dbReference type="AlphaFoldDB" id="A0A5R8LUU9"/>
<name>A0A5R8LUU9_LACZE</name>
<dbReference type="GO" id="GO:0140643">
    <property type="term" value="F:hydroxymethylglutaryl-CoA reductase (NADH) activity"/>
    <property type="evidence" value="ECO:0007669"/>
    <property type="project" value="UniProtKB-EC"/>
</dbReference>
<comment type="similarity">
    <text evidence="1 3">Belongs to the HMG-CoA reductase family.</text>
</comment>
<keyword evidence="3" id="KW-0520">NAD</keyword>
<evidence type="ECO:0000256" key="3">
    <source>
        <dbReference type="RuleBase" id="RU361219"/>
    </source>
</evidence>
<dbReference type="Gene3D" id="3.90.770.10">
    <property type="entry name" value="3-hydroxy-3-methylglutaryl-coenzyme A Reductase, Chain A, domain 2"/>
    <property type="match status" value="2"/>
</dbReference>
<dbReference type="Gene3D" id="1.10.8.660">
    <property type="match status" value="1"/>
</dbReference>
<dbReference type="InterPro" id="IPR023074">
    <property type="entry name" value="HMG_CoA_Rdtase_cat_sf"/>
</dbReference>
<evidence type="ECO:0000256" key="2">
    <source>
        <dbReference type="ARBA" id="ARBA00023002"/>
    </source>
</evidence>
<dbReference type="Pfam" id="PF00368">
    <property type="entry name" value="HMG-CoA_red"/>
    <property type="match status" value="1"/>
</dbReference>
<sequence length="426" mass="44229">MKFYEKTPEERRAQLIREGSLTQTDARLFAATSSLPATTEARLIENSIGEFSLPLGVARNLLVNGQLHQVPLANEEPSVVAAASNGARIAAENGGIAARVDPHQVVAEVVLTDLADLEAAKQTVLAHQADIKAVAAAAHPSMIQRGGGFVAVAVSVLANRFLKIRLTLDPKEAMGANYANTVAEAVAAVIKTWLDGTILVSILTNAPAELVTATVRLDPASLATKTVPGAVIAKKIVQLSELAFVDPERAVTHNKGILNGVIGAVLATGNDTRAVAASVGAFAAASGQYQPLSRWVMHAGKLEGTLQMPLPLGAVGGAIGALPLAQAARRLGGYRDLATMQQVIAALGLVQNLAALRALAGPGIQAGHMKLQANALAIAAGADEHELPALVAALREGQMDLAHAKTYLANIRSNQKVGQSKNENRD</sequence>
<proteinExistence type="inferred from homology"/>
<dbReference type="InterPro" id="IPR009029">
    <property type="entry name" value="HMG_CoA_Rdtase_sub-bd_dom_sf"/>
</dbReference>
<dbReference type="InterPro" id="IPR009023">
    <property type="entry name" value="HMG_CoA_Rdtase_NAD(P)-bd_sf"/>
</dbReference>
<dbReference type="SUPFAM" id="SSF56542">
    <property type="entry name" value="Substrate-binding domain of HMG-CoA reductase"/>
    <property type="match status" value="1"/>
</dbReference>
<evidence type="ECO:0000313" key="5">
    <source>
        <dbReference type="Proteomes" id="UP000309885"/>
    </source>
</evidence>
<organism evidence="4 5">
    <name type="scientific">Lacticaseibacillus zeae</name>
    <name type="common">Lactobacillus zeae</name>
    <dbReference type="NCBI Taxonomy" id="57037"/>
    <lineage>
        <taxon>Bacteria</taxon>
        <taxon>Bacillati</taxon>
        <taxon>Bacillota</taxon>
        <taxon>Bacilli</taxon>
        <taxon>Lactobacillales</taxon>
        <taxon>Lactobacillaceae</taxon>
        <taxon>Lacticaseibacillus</taxon>
    </lineage>
</organism>
<evidence type="ECO:0000256" key="1">
    <source>
        <dbReference type="ARBA" id="ARBA00007661"/>
    </source>
</evidence>
<gene>
    <name evidence="4" type="ORF">FEI15_02085</name>
</gene>
<dbReference type="Proteomes" id="UP000309885">
    <property type="component" value="Unassembled WGS sequence"/>
</dbReference>
<dbReference type="PANTHER" id="PTHR10572">
    <property type="entry name" value="3-HYDROXY-3-METHYLGLUTARYL-COENZYME A REDUCTASE"/>
    <property type="match status" value="1"/>
</dbReference>
<dbReference type="InterPro" id="IPR004553">
    <property type="entry name" value="HMG_CoA_Rdtase_bac-typ"/>
</dbReference>
<dbReference type="GO" id="GO:0004420">
    <property type="term" value="F:hydroxymethylglutaryl-CoA reductase (NADPH) activity"/>
    <property type="evidence" value="ECO:0007669"/>
    <property type="project" value="InterPro"/>
</dbReference>
<dbReference type="GO" id="GO:0015936">
    <property type="term" value="P:coenzyme A metabolic process"/>
    <property type="evidence" value="ECO:0007669"/>
    <property type="project" value="InterPro"/>
</dbReference>
<dbReference type="RefSeq" id="WP_138130292.1">
    <property type="nucleotide sequence ID" value="NZ_VBWO01000002.1"/>
</dbReference>
<protein>
    <recommendedName>
        <fullName evidence="3">3-hydroxy-3-methylglutaryl coenzyme A reductase</fullName>
        <shortName evidence="3">HMG-CoA reductase</shortName>
        <ecNumber evidence="3">1.1.1.88</ecNumber>
    </recommendedName>
</protein>
<dbReference type="NCBIfam" id="TIGR00532">
    <property type="entry name" value="HMG_CoA_R_NAD"/>
    <property type="match status" value="1"/>
</dbReference>
<evidence type="ECO:0000313" key="4">
    <source>
        <dbReference type="EMBL" id="TLF41037.1"/>
    </source>
</evidence>
<reference evidence="4 5" key="1">
    <citation type="submission" date="2019-05" db="EMBL/GenBank/DDBJ databases">
        <title>Genome-based reclassification of Lactobacillus casei as Lactobacillus casei subsp. casei. subsp.nov., description of Lactobacillus casei subsp. zeae subsp. nov., and emended description of Lactobacillus casei.</title>
        <authorList>
            <person name="Huang C.-H."/>
        </authorList>
    </citation>
    <scope>NUCLEOTIDE SEQUENCE [LARGE SCALE GENOMIC DNA]</scope>
    <source>
        <strain evidence="4 5">CRBIP24.44</strain>
    </source>
</reference>
<dbReference type="PRINTS" id="PR00071">
    <property type="entry name" value="HMGCOARDTASE"/>
</dbReference>
<dbReference type="PANTHER" id="PTHR10572:SF24">
    <property type="entry name" value="3-HYDROXY-3-METHYLGLUTARYL-COENZYME A REDUCTASE"/>
    <property type="match status" value="1"/>
</dbReference>
<keyword evidence="2 3" id="KW-0560">Oxidoreductase</keyword>
<comment type="pathway">
    <text evidence="3">Metabolic intermediate metabolism; (R)-mevalonate degradation; (S)-3-hydroxy-3-methylglutaryl-CoA from (R)-mevalonate: step 1/1.</text>
</comment>
<dbReference type="EC" id="1.1.1.88" evidence="3"/>
<comment type="catalytic activity">
    <reaction evidence="3">
        <text>(R)-mevalonate + 2 NAD(+) + CoA = (3S)-3-hydroxy-3-methylglutaryl-CoA + 2 NADH + 2 H(+)</text>
        <dbReference type="Rhea" id="RHEA:14833"/>
        <dbReference type="ChEBI" id="CHEBI:15378"/>
        <dbReference type="ChEBI" id="CHEBI:36464"/>
        <dbReference type="ChEBI" id="CHEBI:43074"/>
        <dbReference type="ChEBI" id="CHEBI:57287"/>
        <dbReference type="ChEBI" id="CHEBI:57540"/>
        <dbReference type="ChEBI" id="CHEBI:57945"/>
        <dbReference type="EC" id="1.1.1.88"/>
    </reaction>
</comment>
<dbReference type="SUPFAM" id="SSF55035">
    <property type="entry name" value="NAD-binding domain of HMG-CoA reductase"/>
    <property type="match status" value="1"/>
</dbReference>
<comment type="caution">
    <text evidence="4">The sequence shown here is derived from an EMBL/GenBank/DDBJ whole genome shotgun (WGS) entry which is preliminary data.</text>
</comment>
<dbReference type="PROSITE" id="PS50065">
    <property type="entry name" value="HMG_COA_REDUCTASE_4"/>
    <property type="match status" value="1"/>
</dbReference>
<dbReference type="UniPathway" id="UPA00257">
    <property type="reaction ID" value="UER00367"/>
</dbReference>